<protein>
    <recommendedName>
        <fullName evidence="4">Secreted protein</fullName>
    </recommendedName>
</protein>
<feature type="chain" id="PRO_5012168284" description="Secreted protein" evidence="1">
    <location>
        <begin position="30"/>
        <end position="175"/>
    </location>
</feature>
<proteinExistence type="predicted"/>
<organism evidence="2 3">
    <name type="scientific">Mycobacterium fragae</name>
    <dbReference type="NCBI Taxonomy" id="1260918"/>
    <lineage>
        <taxon>Bacteria</taxon>
        <taxon>Bacillati</taxon>
        <taxon>Actinomycetota</taxon>
        <taxon>Actinomycetes</taxon>
        <taxon>Mycobacteriales</taxon>
        <taxon>Mycobacteriaceae</taxon>
        <taxon>Mycobacterium</taxon>
    </lineage>
</organism>
<feature type="signal peptide" evidence="1">
    <location>
        <begin position="1"/>
        <end position="29"/>
    </location>
</feature>
<keyword evidence="3" id="KW-1185">Reference proteome</keyword>
<dbReference type="STRING" id="1260918.AWC06_08455"/>
<dbReference type="RefSeq" id="WP_085195097.1">
    <property type="nucleotide sequence ID" value="NZ_JACKVI010000009.1"/>
</dbReference>
<evidence type="ECO:0000313" key="3">
    <source>
        <dbReference type="Proteomes" id="UP000194000"/>
    </source>
</evidence>
<dbReference type="AlphaFoldDB" id="A0A1X1V3B8"/>
<sequence length="175" mass="18990">MRSAGTITTAILLAANVFSILGPASTARATTKEEVAINGTYRVTSIGNWAKYNDQYNGEPTVVSTWTISSSCSNFQTCDGTLTSDQGWTAPVNMTDGQIWYARRDVPNWERCQDGTAFTGQQTFYFYPVSPEGNGEFQIGSPVLAGKDRTVGPSGACGQNNWLIIEMPLRLDKIG</sequence>
<keyword evidence="1" id="KW-0732">Signal</keyword>
<dbReference type="OrthoDB" id="4739449at2"/>
<evidence type="ECO:0000256" key="1">
    <source>
        <dbReference type="SAM" id="SignalP"/>
    </source>
</evidence>
<accession>A0A1X1V3B8</accession>
<evidence type="ECO:0000313" key="2">
    <source>
        <dbReference type="EMBL" id="ORV63586.1"/>
    </source>
</evidence>
<gene>
    <name evidence="2" type="ORF">AWC06_08455</name>
</gene>
<comment type="caution">
    <text evidence="2">The sequence shown here is derived from an EMBL/GenBank/DDBJ whole genome shotgun (WGS) entry which is preliminary data.</text>
</comment>
<evidence type="ECO:0008006" key="4">
    <source>
        <dbReference type="Google" id="ProtNLM"/>
    </source>
</evidence>
<name>A0A1X1V3B8_9MYCO</name>
<dbReference type="Proteomes" id="UP000194000">
    <property type="component" value="Unassembled WGS sequence"/>
</dbReference>
<dbReference type="EMBL" id="LQOW01000006">
    <property type="protein sequence ID" value="ORV63586.1"/>
    <property type="molecule type" value="Genomic_DNA"/>
</dbReference>
<reference evidence="2 3" key="1">
    <citation type="submission" date="2016-01" db="EMBL/GenBank/DDBJ databases">
        <title>The new phylogeny of the genus Mycobacterium.</title>
        <authorList>
            <person name="Tarcisio F."/>
            <person name="Conor M."/>
            <person name="Antonella G."/>
            <person name="Elisabetta G."/>
            <person name="Giulia F.S."/>
            <person name="Sara T."/>
            <person name="Anna F."/>
            <person name="Clotilde B."/>
            <person name="Roberto B."/>
            <person name="Veronica D.S."/>
            <person name="Fabio R."/>
            <person name="Monica P."/>
            <person name="Olivier J."/>
            <person name="Enrico T."/>
            <person name="Nicola S."/>
        </authorList>
    </citation>
    <scope>NUCLEOTIDE SEQUENCE [LARGE SCALE GENOMIC DNA]</scope>
    <source>
        <strain evidence="2 3">DSM 45731</strain>
    </source>
</reference>